<evidence type="ECO:0000256" key="17">
    <source>
        <dbReference type="ARBA" id="ARBA00043932"/>
    </source>
</evidence>
<evidence type="ECO:0000256" key="16">
    <source>
        <dbReference type="ARBA" id="ARBA00023268"/>
    </source>
</evidence>
<feature type="binding site" evidence="19">
    <location>
        <begin position="261"/>
        <end position="265"/>
    </location>
    <ligand>
        <name>GTP</name>
        <dbReference type="ChEBI" id="CHEBI:37565"/>
    </ligand>
</feature>
<dbReference type="HAMAP" id="MF_00180">
    <property type="entry name" value="RibB"/>
    <property type="match status" value="1"/>
</dbReference>
<feature type="binding site" evidence="19">
    <location>
        <position position="282"/>
    </location>
    <ligand>
        <name>GTP</name>
        <dbReference type="ChEBI" id="CHEBI:37565"/>
    </ligand>
</feature>
<feature type="site" description="Essential for DHBP synthase activity" evidence="19">
    <location>
        <position position="173"/>
    </location>
</feature>
<proteinExistence type="inferred from homology"/>
<protein>
    <recommendedName>
        <fullName evidence="19">Riboflavin biosynthesis protein RibBA</fullName>
    </recommendedName>
    <domain>
        <recommendedName>
            <fullName evidence="19">3,4-dihydroxy-2-butanone 4-phosphate synthase</fullName>
            <shortName evidence="19">DHBP synthase</shortName>
            <ecNumber evidence="19">4.1.99.12</ecNumber>
        </recommendedName>
    </domain>
    <domain>
        <recommendedName>
            <fullName evidence="19">GTP cyclohydrolase-2</fullName>
            <ecNumber evidence="19">3.5.4.25</ecNumber>
        </recommendedName>
        <alternativeName>
            <fullName evidence="19">GTP cyclohydrolase II</fullName>
        </alternativeName>
    </domain>
</protein>
<evidence type="ECO:0000256" key="10">
    <source>
        <dbReference type="ARBA" id="ARBA00022801"/>
    </source>
</evidence>
<comment type="cofactor">
    <cofactor evidence="19">
        <name>Mg(2+)</name>
        <dbReference type="ChEBI" id="CHEBI:18420"/>
    </cofactor>
    <cofactor evidence="19">
        <name>Mn(2+)</name>
        <dbReference type="ChEBI" id="CHEBI:29035"/>
    </cofactor>
    <text evidence="19">Binds 2 divalent metal cations per subunit. Magnesium or manganese.</text>
</comment>
<comment type="similarity">
    <text evidence="19">In the C-terminal section; belongs to the GTP cyclohydrolase II family.</text>
</comment>
<dbReference type="EMBL" id="VGIY01000019">
    <property type="protein sequence ID" value="MBM3316520.1"/>
    <property type="molecule type" value="Genomic_DNA"/>
</dbReference>
<dbReference type="InterPro" id="IPR032677">
    <property type="entry name" value="GTP_cyclohydro_II"/>
</dbReference>
<dbReference type="FunFam" id="3.40.50.10990:FF:000001">
    <property type="entry name" value="Riboflavin biosynthesis protein RibBA"/>
    <property type="match status" value="1"/>
</dbReference>
<comment type="caution">
    <text evidence="21">The sequence shown here is derived from an EMBL/GenBank/DDBJ whole genome shotgun (WGS) entry which is preliminary data.</text>
</comment>
<evidence type="ECO:0000256" key="15">
    <source>
        <dbReference type="ARBA" id="ARBA00023239"/>
    </source>
</evidence>
<dbReference type="GO" id="GO:0003935">
    <property type="term" value="F:GTP cyclohydrolase II activity"/>
    <property type="evidence" value="ECO:0007669"/>
    <property type="project" value="UniProtKB-UniRule"/>
</dbReference>
<keyword evidence="8 19" id="KW-0479">Metal-binding</keyword>
<organism evidence="21 22">
    <name type="scientific">Eiseniibacteriota bacterium</name>
    <dbReference type="NCBI Taxonomy" id="2212470"/>
    <lineage>
        <taxon>Bacteria</taxon>
        <taxon>Candidatus Eiseniibacteriota</taxon>
    </lineage>
</organism>
<feature type="binding site" evidence="19">
    <location>
        <position position="37"/>
    </location>
    <ligand>
        <name>Mg(2+)</name>
        <dbReference type="ChEBI" id="CHEBI:18420"/>
        <label>1</label>
    </ligand>
</feature>
<keyword evidence="14 19" id="KW-0464">Manganese</keyword>
<dbReference type="Pfam" id="PF00925">
    <property type="entry name" value="GTP_cyclohydro2"/>
    <property type="match status" value="1"/>
</dbReference>
<feature type="binding site" evidence="19">
    <location>
        <position position="279"/>
    </location>
    <ligand>
        <name>Zn(2+)</name>
        <dbReference type="ChEBI" id="CHEBI:29105"/>
        <note>catalytic</note>
    </ligand>
</feature>
<evidence type="ECO:0000256" key="13">
    <source>
        <dbReference type="ARBA" id="ARBA00023134"/>
    </source>
</evidence>
<evidence type="ECO:0000313" key="21">
    <source>
        <dbReference type="EMBL" id="MBM3316520.1"/>
    </source>
</evidence>
<keyword evidence="13 19" id="KW-0342">GTP-binding</keyword>
<comment type="cofactor">
    <cofactor evidence="2">
        <name>Mn(2+)</name>
        <dbReference type="ChEBI" id="CHEBI:29035"/>
    </cofactor>
</comment>
<dbReference type="PANTHER" id="PTHR21327">
    <property type="entry name" value="GTP CYCLOHYDROLASE II-RELATED"/>
    <property type="match status" value="1"/>
</dbReference>
<feature type="binding site" evidence="19">
    <location>
        <position position="277"/>
    </location>
    <ligand>
        <name>Zn(2+)</name>
        <dbReference type="ChEBI" id="CHEBI:29105"/>
        <note>catalytic</note>
    </ligand>
</feature>
<evidence type="ECO:0000256" key="7">
    <source>
        <dbReference type="ARBA" id="ARBA00022619"/>
    </source>
</evidence>
<feature type="binding site" evidence="19">
    <location>
        <begin position="149"/>
        <end position="153"/>
    </location>
    <ligand>
        <name>D-ribulose 5-phosphate</name>
        <dbReference type="ChEBI" id="CHEBI:58121"/>
    </ligand>
</feature>
<comment type="pathway">
    <text evidence="4 19">Cofactor biosynthesis; riboflavin biosynthesis; 5-amino-6-(D-ribitylamino)uracil from GTP: step 1/4.</text>
</comment>
<dbReference type="FunFam" id="3.90.870.10:FF:000001">
    <property type="entry name" value="Riboflavin biosynthesis protein RibBA"/>
    <property type="match status" value="1"/>
</dbReference>
<evidence type="ECO:0000259" key="20">
    <source>
        <dbReference type="Pfam" id="PF00925"/>
    </source>
</evidence>
<evidence type="ECO:0000256" key="1">
    <source>
        <dbReference type="ARBA" id="ARBA00000141"/>
    </source>
</evidence>
<dbReference type="SUPFAM" id="SSF142695">
    <property type="entry name" value="RibA-like"/>
    <property type="match status" value="1"/>
</dbReference>
<keyword evidence="11 19" id="KW-0862">Zinc</keyword>
<dbReference type="HAMAP" id="MF_00179">
    <property type="entry name" value="RibA"/>
    <property type="match status" value="1"/>
</dbReference>
<dbReference type="InterPro" id="IPR017945">
    <property type="entry name" value="DHBP_synth_RibB-like_a/b_dom"/>
</dbReference>
<dbReference type="CDD" id="cd00641">
    <property type="entry name" value="GTP_cyclohydro2"/>
    <property type="match status" value="1"/>
</dbReference>
<feature type="active site" description="Proton acceptor; for GTP cyclohydrolase activity" evidence="19">
    <location>
        <position position="337"/>
    </location>
</feature>
<accession>A0A937X6L4</accession>
<evidence type="ECO:0000256" key="8">
    <source>
        <dbReference type="ARBA" id="ARBA00022723"/>
    </source>
</evidence>
<feature type="binding site" evidence="19">
    <location>
        <position position="365"/>
    </location>
    <ligand>
        <name>GTP</name>
        <dbReference type="ChEBI" id="CHEBI:37565"/>
    </ligand>
</feature>
<comment type="function">
    <text evidence="3 19">Catalyzes the conversion of D-ribulose 5-phosphate to formate and 3,4-dihydroxy-2-butanone 4-phosphate.</text>
</comment>
<evidence type="ECO:0000256" key="19">
    <source>
        <dbReference type="HAMAP-Rule" id="MF_01283"/>
    </source>
</evidence>
<comment type="catalytic activity">
    <reaction evidence="1 19">
        <text>D-ribulose 5-phosphate = (2S)-2-hydroxy-3-oxobutyl phosphate + formate + H(+)</text>
        <dbReference type="Rhea" id="RHEA:18457"/>
        <dbReference type="ChEBI" id="CHEBI:15378"/>
        <dbReference type="ChEBI" id="CHEBI:15740"/>
        <dbReference type="ChEBI" id="CHEBI:58121"/>
        <dbReference type="ChEBI" id="CHEBI:58830"/>
        <dbReference type="EC" id="4.1.99.12"/>
    </reaction>
</comment>
<feature type="site" description="Essential for DHBP synthase activity" evidence="19">
    <location>
        <position position="135"/>
    </location>
</feature>
<dbReference type="Proteomes" id="UP000748308">
    <property type="component" value="Unassembled WGS sequence"/>
</dbReference>
<keyword evidence="9 19" id="KW-0547">Nucleotide-binding</keyword>
<evidence type="ECO:0000313" key="22">
    <source>
        <dbReference type="Proteomes" id="UP000748308"/>
    </source>
</evidence>
<dbReference type="NCBIfam" id="NF006803">
    <property type="entry name" value="PRK09311.1"/>
    <property type="match status" value="1"/>
</dbReference>
<dbReference type="SUPFAM" id="SSF55821">
    <property type="entry name" value="YrdC/RibB"/>
    <property type="match status" value="1"/>
</dbReference>
<dbReference type="GO" id="GO:0008686">
    <property type="term" value="F:3,4-dihydroxy-2-butanone-4-phosphate synthase activity"/>
    <property type="evidence" value="ECO:0007669"/>
    <property type="project" value="UniProtKB-UniRule"/>
</dbReference>
<dbReference type="NCBIfam" id="TIGR00505">
    <property type="entry name" value="ribA"/>
    <property type="match status" value="1"/>
</dbReference>
<dbReference type="GO" id="GO:0009231">
    <property type="term" value="P:riboflavin biosynthetic process"/>
    <property type="evidence" value="ECO:0007669"/>
    <property type="project" value="UniProtKB-UniRule"/>
</dbReference>
<evidence type="ECO:0000256" key="11">
    <source>
        <dbReference type="ARBA" id="ARBA00022833"/>
    </source>
</evidence>
<keyword evidence="12 19" id="KW-0460">Magnesium</keyword>
<dbReference type="Pfam" id="PF00926">
    <property type="entry name" value="DHBP_synthase"/>
    <property type="match status" value="1"/>
</dbReference>
<feature type="binding site" evidence="19">
    <location>
        <position position="325"/>
    </location>
    <ligand>
        <name>GTP</name>
        <dbReference type="ChEBI" id="CHEBI:37565"/>
    </ligand>
</feature>
<name>A0A937X6L4_UNCEI</name>
<dbReference type="Gene3D" id="3.90.870.10">
    <property type="entry name" value="DHBP synthase"/>
    <property type="match status" value="1"/>
</dbReference>
<dbReference type="InterPro" id="IPR016299">
    <property type="entry name" value="Riboflavin_synth_RibBA"/>
</dbReference>
<feature type="binding site" evidence="19">
    <location>
        <position position="152"/>
    </location>
    <ligand>
        <name>Mg(2+)</name>
        <dbReference type="ChEBI" id="CHEBI:18420"/>
        <label>2</label>
    </ligand>
</feature>
<comment type="catalytic activity">
    <reaction evidence="18 19">
        <text>GTP + 4 H2O = 2,5-diamino-6-hydroxy-4-(5-phosphoribosylamino)-pyrimidine + formate + 2 phosphate + 3 H(+)</text>
        <dbReference type="Rhea" id="RHEA:23704"/>
        <dbReference type="ChEBI" id="CHEBI:15377"/>
        <dbReference type="ChEBI" id="CHEBI:15378"/>
        <dbReference type="ChEBI" id="CHEBI:15740"/>
        <dbReference type="ChEBI" id="CHEBI:37565"/>
        <dbReference type="ChEBI" id="CHEBI:43474"/>
        <dbReference type="ChEBI" id="CHEBI:58614"/>
        <dbReference type="EC" id="3.5.4.25"/>
    </reaction>
</comment>
<dbReference type="GO" id="GO:0005829">
    <property type="term" value="C:cytosol"/>
    <property type="evidence" value="ECO:0007669"/>
    <property type="project" value="TreeGrafter"/>
</dbReference>
<evidence type="ECO:0000256" key="12">
    <source>
        <dbReference type="ARBA" id="ARBA00022842"/>
    </source>
</evidence>
<dbReference type="GO" id="GO:0030145">
    <property type="term" value="F:manganese ion binding"/>
    <property type="evidence" value="ECO:0007669"/>
    <property type="project" value="UniProtKB-UniRule"/>
</dbReference>
<gene>
    <name evidence="19" type="primary">ribBA</name>
    <name evidence="21" type="ORF">FJY75_01580</name>
</gene>
<evidence type="ECO:0000256" key="3">
    <source>
        <dbReference type="ARBA" id="ARBA00002284"/>
    </source>
</evidence>
<dbReference type="AlphaFoldDB" id="A0A937X6L4"/>
<dbReference type="EC" id="4.1.99.12" evidence="19"/>
<keyword evidence="10 19" id="KW-0378">Hydrolase</keyword>
<keyword evidence="15 19" id="KW-0456">Lyase</keyword>
<dbReference type="NCBIfam" id="NF001591">
    <property type="entry name" value="PRK00393.1"/>
    <property type="match status" value="1"/>
</dbReference>
<feature type="active site" description="Nucleophile; for GTP cyclohydrolase activity" evidence="19">
    <location>
        <position position="339"/>
    </location>
</feature>
<dbReference type="GO" id="GO:0008270">
    <property type="term" value="F:zinc ion binding"/>
    <property type="evidence" value="ECO:0007669"/>
    <property type="project" value="UniProtKB-UniRule"/>
</dbReference>
<dbReference type="NCBIfam" id="TIGR00506">
    <property type="entry name" value="ribB"/>
    <property type="match status" value="1"/>
</dbReference>
<dbReference type="HAMAP" id="MF_01283">
    <property type="entry name" value="RibBA"/>
    <property type="match status" value="1"/>
</dbReference>
<feature type="region of interest" description="DHBP synthase" evidence="19">
    <location>
        <begin position="1"/>
        <end position="210"/>
    </location>
</feature>
<feature type="binding site" evidence="19">
    <location>
        <position position="37"/>
    </location>
    <ligand>
        <name>Mg(2+)</name>
        <dbReference type="ChEBI" id="CHEBI:18420"/>
        <label>2</label>
    </ligand>
</feature>
<dbReference type="InterPro" id="IPR036144">
    <property type="entry name" value="RibA-like_sf"/>
</dbReference>
<comment type="similarity">
    <text evidence="6 19">In the N-terminal section; belongs to the DHBP synthase family.</text>
</comment>
<feature type="binding site" evidence="19">
    <location>
        <begin position="303"/>
        <end position="305"/>
    </location>
    <ligand>
        <name>GTP</name>
        <dbReference type="ChEBI" id="CHEBI:37565"/>
    </ligand>
</feature>
<evidence type="ECO:0000256" key="18">
    <source>
        <dbReference type="ARBA" id="ARBA00049295"/>
    </source>
</evidence>
<dbReference type="PANTHER" id="PTHR21327:SF18">
    <property type="entry name" value="3,4-DIHYDROXY-2-BUTANONE 4-PHOSPHATE SYNTHASE"/>
    <property type="match status" value="1"/>
</dbReference>
<sequence>MVKPRRERGGALDRVEEAIAAIRAGEIVIVVDDQDRENEGDFICAAEKVTPEAINFMATHGRGLICVSLEEERLRALDLPPMVARNTARMQTPFTVSVDAVRGTTTGISAQDRARTALALIGPETRPEDLARPGHIFPLCAAPGGVLRRAGHTEASLDLARLAGLTPAGVLCEVMAEDGSMARLPELLAIADRFGLRITSVADLIAFRRRHETIVRQVAEVRFPTRFGEFRAHTFESLIDGAHHLALVRQGRGAAQAPLVRVHSECLTGDALYSARCDCGQQLERAMELIAAEGGILVYMRQEGRGIGLVNKMRAYALQDEGLDTVEANLRLGFRADERDYGIGAQILAQLGCRRIRLLTNNPAKRVGLEGHGLEIVERVALVVPSNPHNERYLATKREKMGHCFDEDPACGRRAAHHS</sequence>
<evidence type="ECO:0000256" key="5">
    <source>
        <dbReference type="ARBA" id="ARBA00004904"/>
    </source>
</evidence>
<dbReference type="InterPro" id="IPR000926">
    <property type="entry name" value="RibA"/>
</dbReference>
<evidence type="ECO:0000256" key="2">
    <source>
        <dbReference type="ARBA" id="ARBA00001936"/>
    </source>
</evidence>
<dbReference type="PIRSF" id="PIRSF001259">
    <property type="entry name" value="RibA"/>
    <property type="match status" value="1"/>
</dbReference>
<dbReference type="GO" id="GO:0000287">
    <property type="term" value="F:magnesium ion binding"/>
    <property type="evidence" value="ECO:0007669"/>
    <property type="project" value="UniProtKB-UniRule"/>
</dbReference>
<evidence type="ECO:0000256" key="6">
    <source>
        <dbReference type="ARBA" id="ARBA00005520"/>
    </source>
</evidence>
<evidence type="ECO:0000256" key="14">
    <source>
        <dbReference type="ARBA" id="ARBA00023211"/>
    </source>
</evidence>
<keyword evidence="16 19" id="KW-0511">Multifunctional enzyme</keyword>
<feature type="binding site" evidence="19">
    <location>
        <begin position="36"/>
        <end position="37"/>
    </location>
    <ligand>
        <name>D-ribulose 5-phosphate</name>
        <dbReference type="ChEBI" id="CHEBI:58121"/>
    </ligand>
</feature>
<feature type="domain" description="GTP cyclohydrolase II" evidence="20">
    <location>
        <begin position="217"/>
        <end position="380"/>
    </location>
</feature>
<reference evidence="21" key="1">
    <citation type="submission" date="2019-03" db="EMBL/GenBank/DDBJ databases">
        <title>Lake Tanganyika Metagenome-Assembled Genomes (MAGs).</title>
        <authorList>
            <person name="Tran P."/>
        </authorList>
    </citation>
    <scope>NUCLEOTIDE SEQUENCE</scope>
    <source>
        <strain evidence="21">M_DeepCast_400m_m2_100</strain>
    </source>
</reference>
<dbReference type="EC" id="3.5.4.25" evidence="19"/>
<comment type="pathway">
    <text evidence="5 19">Cofactor biosynthesis; riboflavin biosynthesis; 2-hydroxy-3-oxobutyl phosphate from D-ribulose 5-phosphate: step 1/1.</text>
</comment>
<feature type="binding site" evidence="19">
    <location>
        <position position="41"/>
    </location>
    <ligand>
        <name>D-ribulose 5-phosphate</name>
        <dbReference type="ChEBI" id="CHEBI:58121"/>
    </ligand>
</feature>
<dbReference type="GO" id="GO:0005525">
    <property type="term" value="F:GTP binding"/>
    <property type="evidence" value="ECO:0007669"/>
    <property type="project" value="UniProtKB-KW"/>
</dbReference>
<feature type="region of interest" description="GTP cyclohydrolase II" evidence="19">
    <location>
        <begin position="211"/>
        <end position="419"/>
    </location>
</feature>
<evidence type="ECO:0000256" key="9">
    <source>
        <dbReference type="ARBA" id="ARBA00022741"/>
    </source>
</evidence>
<feature type="binding site" evidence="19">
    <location>
        <position position="266"/>
    </location>
    <ligand>
        <name>Zn(2+)</name>
        <dbReference type="ChEBI" id="CHEBI:29105"/>
        <note>catalytic</note>
    </ligand>
</feature>
<evidence type="ECO:0000256" key="4">
    <source>
        <dbReference type="ARBA" id="ARBA00004853"/>
    </source>
</evidence>
<comment type="function">
    <text evidence="17 19">Catalyzes the conversion of GTP to 2,5-diamino-6-ribosylamino-4(3H)-pyrimidinone 5'-phosphate (DARP), formate and pyrophosphate.</text>
</comment>
<keyword evidence="7 19" id="KW-0686">Riboflavin biosynthesis</keyword>
<feature type="binding site" evidence="19">
    <location>
        <position position="173"/>
    </location>
    <ligand>
        <name>D-ribulose 5-phosphate</name>
        <dbReference type="ChEBI" id="CHEBI:58121"/>
    </ligand>
</feature>
<dbReference type="InterPro" id="IPR000422">
    <property type="entry name" value="DHBP_synthase_RibB"/>
</dbReference>
<feature type="binding site" evidence="19">
    <location>
        <position position="360"/>
    </location>
    <ligand>
        <name>GTP</name>
        <dbReference type="ChEBI" id="CHEBI:37565"/>
    </ligand>
</feature>
<comment type="cofactor">
    <cofactor evidence="19">
        <name>Zn(2+)</name>
        <dbReference type="ChEBI" id="CHEBI:29105"/>
    </cofactor>
    <text evidence="19">Binds 1 zinc ion per subunit.</text>
</comment>
<dbReference type="Gene3D" id="3.40.50.10990">
    <property type="entry name" value="GTP cyclohydrolase II"/>
    <property type="match status" value="1"/>
</dbReference>